<evidence type="ECO:0000259" key="6">
    <source>
        <dbReference type="PROSITE" id="PS50863"/>
    </source>
</evidence>
<protein>
    <recommendedName>
        <fullName evidence="6">TF-B3 domain-containing protein</fullName>
    </recommendedName>
</protein>
<comment type="caution">
    <text evidence="7">The sequence shown here is derived from an EMBL/GenBank/DDBJ whole genome shotgun (WGS) entry which is preliminary data.</text>
</comment>
<dbReference type="SUPFAM" id="SSF101936">
    <property type="entry name" value="DNA-binding pseudobarrel domain"/>
    <property type="match status" value="1"/>
</dbReference>
<dbReference type="InterPro" id="IPR015300">
    <property type="entry name" value="DNA-bd_pseudobarrel_sf"/>
</dbReference>
<evidence type="ECO:0000256" key="4">
    <source>
        <dbReference type="ARBA" id="ARBA00023163"/>
    </source>
</evidence>
<evidence type="ECO:0000256" key="5">
    <source>
        <dbReference type="ARBA" id="ARBA00023242"/>
    </source>
</evidence>
<dbReference type="Proteomes" id="UP001346149">
    <property type="component" value="Unassembled WGS sequence"/>
</dbReference>
<dbReference type="Pfam" id="PF02362">
    <property type="entry name" value="B3"/>
    <property type="match status" value="1"/>
</dbReference>
<evidence type="ECO:0000256" key="1">
    <source>
        <dbReference type="ARBA" id="ARBA00004123"/>
    </source>
</evidence>
<dbReference type="PANTHER" id="PTHR31391">
    <property type="entry name" value="B3 DOMAIN-CONTAINING PROTEIN OS11G0197600-RELATED"/>
    <property type="match status" value="1"/>
</dbReference>
<dbReference type="EMBL" id="JAXQNO010000006">
    <property type="protein sequence ID" value="KAK4797086.1"/>
    <property type="molecule type" value="Genomic_DNA"/>
</dbReference>
<proteinExistence type="predicted"/>
<keyword evidence="4" id="KW-0804">Transcription</keyword>
<keyword evidence="2" id="KW-0805">Transcription regulation</keyword>
<dbReference type="AlphaFoldDB" id="A0AAN7RG28"/>
<feature type="domain" description="TF-B3" evidence="6">
    <location>
        <begin position="1"/>
        <end position="93"/>
    </location>
</feature>
<keyword evidence="5" id="KW-0539">Nucleus</keyword>
<evidence type="ECO:0000256" key="2">
    <source>
        <dbReference type="ARBA" id="ARBA00023015"/>
    </source>
</evidence>
<dbReference type="PANTHER" id="PTHR31391:SF106">
    <property type="entry name" value="B3 DOMAIN-CONTAINING PROTEIN OS01G0723500"/>
    <property type="match status" value="1"/>
</dbReference>
<evidence type="ECO:0000313" key="8">
    <source>
        <dbReference type="Proteomes" id="UP001346149"/>
    </source>
</evidence>
<dbReference type="CDD" id="cd10017">
    <property type="entry name" value="B3_DNA"/>
    <property type="match status" value="1"/>
</dbReference>
<dbReference type="PROSITE" id="PS50863">
    <property type="entry name" value="B3"/>
    <property type="match status" value="1"/>
</dbReference>
<organism evidence="7 8">
    <name type="scientific">Trapa natans</name>
    <name type="common">Water chestnut</name>
    <dbReference type="NCBI Taxonomy" id="22666"/>
    <lineage>
        <taxon>Eukaryota</taxon>
        <taxon>Viridiplantae</taxon>
        <taxon>Streptophyta</taxon>
        <taxon>Embryophyta</taxon>
        <taxon>Tracheophyta</taxon>
        <taxon>Spermatophyta</taxon>
        <taxon>Magnoliopsida</taxon>
        <taxon>eudicotyledons</taxon>
        <taxon>Gunneridae</taxon>
        <taxon>Pentapetalae</taxon>
        <taxon>rosids</taxon>
        <taxon>malvids</taxon>
        <taxon>Myrtales</taxon>
        <taxon>Lythraceae</taxon>
        <taxon>Trapa</taxon>
    </lineage>
</organism>
<evidence type="ECO:0000313" key="7">
    <source>
        <dbReference type="EMBL" id="KAK4797086.1"/>
    </source>
</evidence>
<dbReference type="Gene3D" id="2.40.330.10">
    <property type="entry name" value="DNA-binding pseudobarrel domain"/>
    <property type="match status" value="1"/>
</dbReference>
<dbReference type="InterPro" id="IPR003340">
    <property type="entry name" value="B3_DNA-bd"/>
</dbReference>
<dbReference type="GO" id="GO:0005634">
    <property type="term" value="C:nucleus"/>
    <property type="evidence" value="ECO:0007669"/>
    <property type="project" value="UniProtKB-SubCell"/>
</dbReference>
<name>A0AAN7RG28_TRANT</name>
<dbReference type="InterPro" id="IPR044837">
    <property type="entry name" value="REM16-like"/>
</dbReference>
<keyword evidence="8" id="KW-1185">Reference proteome</keyword>
<accession>A0AAN7RG28</accession>
<gene>
    <name evidence="7" type="ORF">SAY86_029412</name>
</gene>
<dbReference type="SMART" id="SM01019">
    <property type="entry name" value="B3"/>
    <property type="match status" value="1"/>
</dbReference>
<dbReference type="GO" id="GO:0003677">
    <property type="term" value="F:DNA binding"/>
    <property type="evidence" value="ECO:0007669"/>
    <property type="project" value="UniProtKB-KW"/>
</dbReference>
<sequence>MKRFNVSGSYTLKIPYQFSAAYLPQCKTEIVLQNQKGESWTVNSVPDSKGRLSHTFCGGWLSFVRDNDIQMGDTCIFELVDRFEMRVHISDDGRGAIIAYNIN</sequence>
<reference evidence="7 8" key="1">
    <citation type="journal article" date="2023" name="Hortic Res">
        <title>Pangenome of water caltrop reveals structural variations and asymmetric subgenome divergence after allopolyploidization.</title>
        <authorList>
            <person name="Zhang X."/>
            <person name="Chen Y."/>
            <person name="Wang L."/>
            <person name="Yuan Y."/>
            <person name="Fang M."/>
            <person name="Shi L."/>
            <person name="Lu R."/>
            <person name="Comes H.P."/>
            <person name="Ma Y."/>
            <person name="Chen Y."/>
            <person name="Huang G."/>
            <person name="Zhou Y."/>
            <person name="Zheng Z."/>
            <person name="Qiu Y."/>
        </authorList>
    </citation>
    <scope>NUCLEOTIDE SEQUENCE [LARGE SCALE GENOMIC DNA]</scope>
    <source>
        <strain evidence="7">F231</strain>
    </source>
</reference>
<evidence type="ECO:0000256" key="3">
    <source>
        <dbReference type="ARBA" id="ARBA00023125"/>
    </source>
</evidence>
<keyword evidence="3" id="KW-0238">DNA-binding</keyword>
<comment type="subcellular location">
    <subcellularLocation>
        <location evidence="1">Nucleus</location>
    </subcellularLocation>
</comment>